<feature type="compositionally biased region" description="Basic and acidic residues" evidence="1">
    <location>
        <begin position="22"/>
        <end position="33"/>
    </location>
</feature>
<dbReference type="SUPFAM" id="SSF52047">
    <property type="entry name" value="RNI-like"/>
    <property type="match status" value="1"/>
</dbReference>
<feature type="compositionally biased region" description="Polar residues" evidence="1">
    <location>
        <begin position="45"/>
        <end position="55"/>
    </location>
</feature>
<dbReference type="GO" id="GO:0019005">
    <property type="term" value="C:SCF ubiquitin ligase complex"/>
    <property type="evidence" value="ECO:0007669"/>
    <property type="project" value="TreeGrafter"/>
</dbReference>
<protein>
    <recommendedName>
        <fullName evidence="2">F-box domain-containing protein</fullName>
    </recommendedName>
</protein>
<name>A0A0K2UQZ1_LEPSM</name>
<feature type="domain" description="F-box" evidence="2">
    <location>
        <begin position="197"/>
        <end position="243"/>
    </location>
</feature>
<evidence type="ECO:0000259" key="2">
    <source>
        <dbReference type="PROSITE" id="PS50181"/>
    </source>
</evidence>
<feature type="compositionally biased region" description="Polar residues" evidence="1">
    <location>
        <begin position="128"/>
        <end position="138"/>
    </location>
</feature>
<dbReference type="EMBL" id="HACA01022795">
    <property type="protein sequence ID" value="CDW40156.1"/>
    <property type="molecule type" value="Transcribed_RNA"/>
</dbReference>
<proteinExistence type="predicted"/>
<dbReference type="SMART" id="SM00367">
    <property type="entry name" value="LRR_CC"/>
    <property type="match status" value="10"/>
</dbReference>
<dbReference type="GO" id="GO:0031146">
    <property type="term" value="P:SCF-dependent proteasomal ubiquitin-dependent protein catabolic process"/>
    <property type="evidence" value="ECO:0007669"/>
    <property type="project" value="TreeGrafter"/>
</dbReference>
<feature type="region of interest" description="Disordered" evidence="1">
    <location>
        <begin position="128"/>
        <end position="147"/>
    </location>
</feature>
<dbReference type="PANTHER" id="PTHR13318:SF50">
    <property type="entry name" value="F-BOX_LRR-REPEAT PROTEIN 7"/>
    <property type="match status" value="1"/>
</dbReference>
<reference evidence="3" key="1">
    <citation type="submission" date="2014-05" db="EMBL/GenBank/DDBJ databases">
        <authorList>
            <person name="Chronopoulou M."/>
        </authorList>
    </citation>
    <scope>NUCLEOTIDE SEQUENCE</scope>
    <source>
        <tissue evidence="3">Whole organism</tissue>
    </source>
</reference>
<organism evidence="3">
    <name type="scientific">Lepeophtheirus salmonis</name>
    <name type="common">Salmon louse</name>
    <name type="synonym">Caligus salmonis</name>
    <dbReference type="NCBI Taxonomy" id="72036"/>
    <lineage>
        <taxon>Eukaryota</taxon>
        <taxon>Metazoa</taxon>
        <taxon>Ecdysozoa</taxon>
        <taxon>Arthropoda</taxon>
        <taxon>Crustacea</taxon>
        <taxon>Multicrustacea</taxon>
        <taxon>Hexanauplia</taxon>
        <taxon>Copepoda</taxon>
        <taxon>Siphonostomatoida</taxon>
        <taxon>Caligidae</taxon>
        <taxon>Lepeophtheirus</taxon>
    </lineage>
</organism>
<dbReference type="InterPro" id="IPR057207">
    <property type="entry name" value="FBXL15_LRR"/>
</dbReference>
<sequence>MATAAYGGYEIWNKLQEIADIHNEGPRRGHEESSSASSSAAESDSIGSVRNSSPEISKPLDPHHILLRSKEHRLSPRCDFSKNLESRLSPSVYGGHLLAPKSVPHHATQLSDIGYHSMNNTSNNAVLRGSTPTSSIEARSSPDPWDVRATKIPAQDLKRQRNIVTRNIAAISPSYLHQHNQHHQHLHRPPSALAIHRLSLDYLPDDLLIKILSFLSSNDIVRLSRVNRRFYFCAWDPSLWNAISLTGENTDADLGIKTILRLLSRNSAGNAKLSIVKIFLNGCRRLTDRGLAIVARRCPGLKELEIQYCINITNGGLMDLVSKCHLLDHLDVTGCQMISTISVHQPPPSPRTLVTNFPPQPQRRQLNIQYLDISDCVSLEDSGLKMIVESCPQLTYLFLRRCSNITDAGIKAVSSYCLCLRELSISDCIRVTDFSLYELAKLGPNLRYLSVAKCDRISDSGIKQLARLCYKLRYLNLRGCESISDSALEVISRSCTRLRSLDVGKCDITDGGLRLLAEHCPNLKKLSIKSCEMVGDKGIQTVAYYCRGLQQLNIQDSPVTLDGYRSVKKFCRRCVIEHSHPGFY</sequence>
<dbReference type="InterPro" id="IPR032675">
    <property type="entry name" value="LRR_dom_sf"/>
</dbReference>
<dbReference type="PROSITE" id="PS50181">
    <property type="entry name" value="FBOX"/>
    <property type="match status" value="1"/>
</dbReference>
<dbReference type="Gene3D" id="1.20.1280.50">
    <property type="match status" value="1"/>
</dbReference>
<dbReference type="SMART" id="SM00256">
    <property type="entry name" value="FBOX"/>
    <property type="match status" value="1"/>
</dbReference>
<feature type="region of interest" description="Disordered" evidence="1">
    <location>
        <begin position="22"/>
        <end position="62"/>
    </location>
</feature>
<dbReference type="InterPro" id="IPR001810">
    <property type="entry name" value="F-box_dom"/>
</dbReference>
<dbReference type="InterPro" id="IPR006553">
    <property type="entry name" value="Leu-rich_rpt_Cys-con_subtyp"/>
</dbReference>
<accession>A0A0K2UQZ1</accession>
<dbReference type="OrthoDB" id="423607at2759"/>
<dbReference type="AlphaFoldDB" id="A0A0K2UQZ1"/>
<dbReference type="Pfam" id="PF12937">
    <property type="entry name" value="F-box-like"/>
    <property type="match status" value="1"/>
</dbReference>
<gene>
    <name evidence="3" type="primary">CG4221</name>
</gene>
<dbReference type="Pfam" id="PF25372">
    <property type="entry name" value="DUF7885"/>
    <property type="match status" value="1"/>
</dbReference>
<dbReference type="Gene3D" id="3.80.10.10">
    <property type="entry name" value="Ribonuclease Inhibitor"/>
    <property type="match status" value="2"/>
</dbReference>
<evidence type="ECO:0000256" key="1">
    <source>
        <dbReference type="SAM" id="MobiDB-lite"/>
    </source>
</evidence>
<dbReference type="PANTHER" id="PTHR13318">
    <property type="entry name" value="PARTNER OF PAIRED, ISOFORM B-RELATED"/>
    <property type="match status" value="1"/>
</dbReference>
<feature type="compositionally biased region" description="Low complexity" evidence="1">
    <location>
        <begin position="34"/>
        <end position="43"/>
    </location>
</feature>
<evidence type="ECO:0000313" key="3">
    <source>
        <dbReference type="EMBL" id="CDW40156.1"/>
    </source>
</evidence>